<name>F4LJG8_TREBD</name>
<dbReference type="HOGENOM" id="CLU_729443_0_0_12"/>
<organism evidence="2 3">
    <name type="scientific">Treponema brennaborense (strain DSM 12168 / CIP 105900 / DD5/3)</name>
    <dbReference type="NCBI Taxonomy" id="906968"/>
    <lineage>
        <taxon>Bacteria</taxon>
        <taxon>Pseudomonadati</taxon>
        <taxon>Spirochaetota</taxon>
        <taxon>Spirochaetia</taxon>
        <taxon>Spirochaetales</taxon>
        <taxon>Treponemataceae</taxon>
        <taxon>Treponema</taxon>
    </lineage>
</organism>
<gene>
    <name evidence="2" type="ordered locus">Trebr_0927</name>
</gene>
<dbReference type="Proteomes" id="UP000006546">
    <property type="component" value="Chromosome"/>
</dbReference>
<protein>
    <submittedName>
        <fullName evidence="2">Uncharacterized protein</fullName>
    </submittedName>
</protein>
<proteinExistence type="predicted"/>
<evidence type="ECO:0000313" key="3">
    <source>
        <dbReference type="Proteomes" id="UP000006546"/>
    </source>
</evidence>
<evidence type="ECO:0000313" key="2">
    <source>
        <dbReference type="EMBL" id="AEE16363.1"/>
    </source>
</evidence>
<dbReference type="KEGG" id="tbe:Trebr_0927"/>
<feature type="chain" id="PRO_5003316649" evidence="1">
    <location>
        <begin position="24"/>
        <end position="379"/>
    </location>
</feature>
<dbReference type="RefSeq" id="WP_013758082.1">
    <property type="nucleotide sequence ID" value="NC_015500.1"/>
</dbReference>
<evidence type="ECO:0000256" key="1">
    <source>
        <dbReference type="SAM" id="SignalP"/>
    </source>
</evidence>
<keyword evidence="1" id="KW-0732">Signal</keyword>
<reference evidence="3" key="1">
    <citation type="submission" date="2011-04" db="EMBL/GenBank/DDBJ databases">
        <title>The complete genome of Treponema brennaborense DSM 12168.</title>
        <authorList>
            <person name="Lucas S."/>
            <person name="Han J."/>
            <person name="Lapidus A."/>
            <person name="Bruce D."/>
            <person name="Goodwin L."/>
            <person name="Pitluck S."/>
            <person name="Peters L."/>
            <person name="Kyrpides N."/>
            <person name="Mavromatis K."/>
            <person name="Ivanova N."/>
            <person name="Mikhailova N."/>
            <person name="Pagani I."/>
            <person name="Teshima H."/>
            <person name="Detter J.C."/>
            <person name="Tapia R."/>
            <person name="Han C."/>
            <person name="Land M."/>
            <person name="Hauser L."/>
            <person name="Markowitz V."/>
            <person name="Cheng J.-F."/>
            <person name="Hugenholtz P."/>
            <person name="Woyke T."/>
            <person name="Wu D."/>
            <person name="Gronow S."/>
            <person name="Wellnitz S."/>
            <person name="Brambilla E."/>
            <person name="Klenk H.-P."/>
            <person name="Eisen J.A."/>
        </authorList>
    </citation>
    <scope>NUCLEOTIDE SEQUENCE [LARGE SCALE GENOMIC DNA]</scope>
    <source>
        <strain evidence="3">DSM 12168 / CIP 105900 / DD5/3</strain>
    </source>
</reference>
<sequence>MKKKYLLISGLLFCFLLSGGAETDDFSLDDLFADSQDEIQTSEVNQQSVLSQLESVEPIVFSPGFSFSGFTGMGWKDFPVAAEDFKQLRPLFGLDASAHVGITARPDKNVKMYTYISTSIDQNTITKPWSIVKIEQLYIDYNLKDFSFIKIGKFPVSVGKFLDLKEGTSFLLNFPLLLDGVNLFANVPPTAIVPDDPQQIYKNMLYSVWLDKVFGTVRFTTGLQYVYKQDLTALLALKTVLFDVDTGLEALYKNPANSLSARLNFLYPSNKFQIGGEYSFTLSDNFTAYTHAAEGVLRLKSIFDSGVDLYFAAKHAFNTSSGYFLGLLSFSPWHRMTTRIGIPVIYGNQGFAMTSDLLDGISLNKRLSLILSVTIAADL</sequence>
<feature type="signal peptide" evidence="1">
    <location>
        <begin position="1"/>
        <end position="23"/>
    </location>
</feature>
<keyword evidence="3" id="KW-1185">Reference proteome</keyword>
<dbReference type="STRING" id="906968.Trebr_0927"/>
<dbReference type="AlphaFoldDB" id="F4LJG8"/>
<dbReference type="EMBL" id="CP002696">
    <property type="protein sequence ID" value="AEE16363.1"/>
    <property type="molecule type" value="Genomic_DNA"/>
</dbReference>
<accession>F4LJG8</accession>